<dbReference type="KEGG" id="ccin:107270554"/>
<dbReference type="GeneID" id="107270554"/>
<protein>
    <submittedName>
        <fullName evidence="3">Uncharacterized protein LOC107270554 isoform X1</fullName>
    </submittedName>
</protein>
<evidence type="ECO:0000256" key="1">
    <source>
        <dbReference type="SAM" id="Phobius"/>
    </source>
</evidence>
<keyword evidence="1" id="KW-1133">Transmembrane helix</keyword>
<accession>A0AAJ7FNY4</accession>
<evidence type="ECO:0000313" key="3">
    <source>
        <dbReference type="RefSeq" id="XP_015601147.2"/>
    </source>
</evidence>
<dbReference type="AlphaFoldDB" id="A0AAJ7FNY4"/>
<gene>
    <name evidence="3" type="primary">LOC107270554</name>
</gene>
<reference evidence="3" key="1">
    <citation type="submission" date="2025-08" db="UniProtKB">
        <authorList>
            <consortium name="RefSeq"/>
        </authorList>
    </citation>
    <scope>IDENTIFICATION</scope>
</reference>
<feature type="transmembrane region" description="Helical" evidence="1">
    <location>
        <begin position="7"/>
        <end position="27"/>
    </location>
</feature>
<organism evidence="2 3">
    <name type="scientific">Cephus cinctus</name>
    <name type="common">Wheat stem sawfly</name>
    <dbReference type="NCBI Taxonomy" id="211228"/>
    <lineage>
        <taxon>Eukaryota</taxon>
        <taxon>Metazoa</taxon>
        <taxon>Ecdysozoa</taxon>
        <taxon>Arthropoda</taxon>
        <taxon>Hexapoda</taxon>
        <taxon>Insecta</taxon>
        <taxon>Pterygota</taxon>
        <taxon>Neoptera</taxon>
        <taxon>Endopterygota</taxon>
        <taxon>Hymenoptera</taxon>
        <taxon>Cephoidea</taxon>
        <taxon>Cephidae</taxon>
        <taxon>Cephus</taxon>
    </lineage>
</organism>
<dbReference type="Proteomes" id="UP000694920">
    <property type="component" value="Unplaced"/>
</dbReference>
<feature type="transmembrane region" description="Helical" evidence="1">
    <location>
        <begin position="112"/>
        <end position="132"/>
    </location>
</feature>
<keyword evidence="1" id="KW-0812">Transmembrane</keyword>
<dbReference type="RefSeq" id="XP_015601147.2">
    <property type="nucleotide sequence ID" value="XM_015745661.2"/>
</dbReference>
<keyword evidence="2" id="KW-1185">Reference proteome</keyword>
<proteinExistence type="predicted"/>
<keyword evidence="1" id="KW-0472">Membrane</keyword>
<sequence length="139" mass="15542">MVLLVQNILNIFICMINLNTSVCIFAGDGFSDGKQSTDLSIPLASVIIRNKNMTREINVPGHDIYYKHWFHSETEVKQHYLSASVVLPIGSMFMLAVVVLLMVLFKRCPNMITAIAAGLLATMIIFVIMFSVKQTPIYS</sequence>
<evidence type="ECO:0000313" key="2">
    <source>
        <dbReference type="Proteomes" id="UP000694920"/>
    </source>
</evidence>
<feature type="transmembrane region" description="Helical" evidence="1">
    <location>
        <begin position="80"/>
        <end position="105"/>
    </location>
</feature>
<name>A0AAJ7FNY4_CEPCN</name>